<name>A0A438F7N5_VITVI</name>
<accession>A0A438F7N5</accession>
<protein>
    <recommendedName>
        <fullName evidence="3">Transmembrane protein 135 N-terminal domain-containing protein</fullName>
    </recommendedName>
</protein>
<evidence type="ECO:0008006" key="3">
    <source>
        <dbReference type="Google" id="ProtNLM"/>
    </source>
</evidence>
<dbReference type="EMBL" id="QGNW01001099">
    <property type="protein sequence ID" value="RVW56030.1"/>
    <property type="molecule type" value="Genomic_DNA"/>
</dbReference>
<sequence length="353" mass="39752">MARHMAILVRSKGSAAKDMTYLDVIKNDQVEVGDSVWIRIANYCSLGFITKDALNIIVSTYLCSTLCRPYTILGKGLLGTARSSLFLSVYCSSAWLAFISQYFLRYHRMWTCLLFRILKRCNIPMVAMGTFPTGLALAIEKKSRRIEISLYCLSRAIESFFTCMVDAGYLQPSKNLKRADVVIFSLSTAIIMHCYAQEREVFRSKYLNVLDWVFGVPPPQMKPRATRIGSKCVGCLGYMGVFGGLISLDDEDPGVVLDWRNEGLLLKFLLVLLFSSKFVVGLYQLPSKAGHGEVKRGNFSIEDTFKVEVQEGVLEPHQDLPKSSITYSASFQVSAWSKERNVPMNYEDLLPNL</sequence>
<dbReference type="AlphaFoldDB" id="A0A438F7N5"/>
<dbReference type="InterPro" id="IPR026749">
    <property type="entry name" value="Tmem135"/>
</dbReference>
<reference evidence="1 2" key="1">
    <citation type="journal article" date="2018" name="PLoS Genet.">
        <title>Population sequencing reveals clonal diversity and ancestral inbreeding in the grapevine cultivar Chardonnay.</title>
        <authorList>
            <person name="Roach M.J."/>
            <person name="Johnson D.L."/>
            <person name="Bohlmann J."/>
            <person name="van Vuuren H.J."/>
            <person name="Jones S.J."/>
            <person name="Pretorius I.S."/>
            <person name="Schmidt S.A."/>
            <person name="Borneman A.R."/>
        </authorList>
    </citation>
    <scope>NUCLEOTIDE SEQUENCE [LARGE SCALE GENOMIC DNA]</scope>
    <source>
        <strain evidence="2">cv. Chardonnay</strain>
        <tissue evidence="1">Leaf</tissue>
    </source>
</reference>
<dbReference type="Proteomes" id="UP000288805">
    <property type="component" value="Unassembled WGS sequence"/>
</dbReference>
<evidence type="ECO:0000313" key="2">
    <source>
        <dbReference type="Proteomes" id="UP000288805"/>
    </source>
</evidence>
<proteinExistence type="predicted"/>
<evidence type="ECO:0000313" key="1">
    <source>
        <dbReference type="EMBL" id="RVW56030.1"/>
    </source>
</evidence>
<dbReference type="PANTHER" id="PTHR12459">
    <property type="entry name" value="TRANSMEMBRANE PROTEIN 135-RELATED"/>
    <property type="match status" value="1"/>
</dbReference>
<gene>
    <name evidence="1" type="ORF">CK203_093355</name>
</gene>
<dbReference type="PANTHER" id="PTHR12459:SF15">
    <property type="entry name" value="TRANSMEMBRANE PROTEIN 135"/>
    <property type="match status" value="1"/>
</dbReference>
<organism evidence="1 2">
    <name type="scientific">Vitis vinifera</name>
    <name type="common">Grape</name>
    <dbReference type="NCBI Taxonomy" id="29760"/>
    <lineage>
        <taxon>Eukaryota</taxon>
        <taxon>Viridiplantae</taxon>
        <taxon>Streptophyta</taxon>
        <taxon>Embryophyta</taxon>
        <taxon>Tracheophyta</taxon>
        <taxon>Spermatophyta</taxon>
        <taxon>Magnoliopsida</taxon>
        <taxon>eudicotyledons</taxon>
        <taxon>Gunneridae</taxon>
        <taxon>Pentapetalae</taxon>
        <taxon>rosids</taxon>
        <taxon>Vitales</taxon>
        <taxon>Vitaceae</taxon>
        <taxon>Viteae</taxon>
        <taxon>Vitis</taxon>
    </lineage>
</organism>
<comment type="caution">
    <text evidence="1">The sequence shown here is derived from an EMBL/GenBank/DDBJ whole genome shotgun (WGS) entry which is preliminary data.</text>
</comment>